<dbReference type="PROSITE" id="PS51201">
    <property type="entry name" value="RCK_N"/>
    <property type="match status" value="1"/>
</dbReference>
<comment type="subcellular location">
    <subcellularLocation>
        <location evidence="1">Cell membrane</location>
        <topology evidence="1">Multi-pass membrane protein</topology>
    </subcellularLocation>
</comment>
<comment type="caution">
    <text evidence="5">The sequence shown here is derived from an EMBL/GenBank/DDBJ whole genome shotgun (WGS) entry which is preliminary data.</text>
</comment>
<dbReference type="SUPFAM" id="SSF51735">
    <property type="entry name" value="NAD(P)-binding Rossmann-fold domains"/>
    <property type="match status" value="1"/>
</dbReference>
<dbReference type="Pfam" id="PF07885">
    <property type="entry name" value="Ion_trans_2"/>
    <property type="match status" value="1"/>
</dbReference>
<keyword evidence="2" id="KW-0812">Transmembrane</keyword>
<dbReference type="Proteomes" id="UP000779809">
    <property type="component" value="Unassembled WGS sequence"/>
</dbReference>
<keyword evidence="2" id="KW-0472">Membrane</keyword>
<feature type="transmembrane region" description="Helical" evidence="2">
    <location>
        <begin position="12"/>
        <end position="32"/>
    </location>
</feature>
<evidence type="ECO:0000313" key="6">
    <source>
        <dbReference type="Proteomes" id="UP000779809"/>
    </source>
</evidence>
<dbReference type="Gene3D" id="3.30.70.1450">
    <property type="entry name" value="Regulator of K+ conductance, C-terminal domain"/>
    <property type="match status" value="1"/>
</dbReference>
<dbReference type="GO" id="GO:0006813">
    <property type="term" value="P:potassium ion transport"/>
    <property type="evidence" value="ECO:0007669"/>
    <property type="project" value="InterPro"/>
</dbReference>
<dbReference type="InterPro" id="IPR050721">
    <property type="entry name" value="Trk_Ktr_HKT_K-transport"/>
</dbReference>
<dbReference type="EMBL" id="JACPNR010000009">
    <property type="protein sequence ID" value="MBI2678531.1"/>
    <property type="molecule type" value="Genomic_DNA"/>
</dbReference>
<evidence type="ECO:0000256" key="2">
    <source>
        <dbReference type="SAM" id="Phobius"/>
    </source>
</evidence>
<feature type="transmembrane region" description="Helical" evidence="2">
    <location>
        <begin position="38"/>
        <end position="57"/>
    </location>
</feature>
<dbReference type="Gene3D" id="3.40.50.720">
    <property type="entry name" value="NAD(P)-binding Rossmann-like Domain"/>
    <property type="match status" value="1"/>
</dbReference>
<gene>
    <name evidence="5" type="ORF">HYX28_07095</name>
</gene>
<keyword evidence="2" id="KW-1133">Transmembrane helix</keyword>
<feature type="transmembrane region" description="Helical" evidence="2">
    <location>
        <begin position="69"/>
        <end position="93"/>
    </location>
</feature>
<organism evidence="5 6">
    <name type="scientific">Candidatus Korobacter versatilis</name>
    <dbReference type="NCBI Taxonomy" id="658062"/>
    <lineage>
        <taxon>Bacteria</taxon>
        <taxon>Pseudomonadati</taxon>
        <taxon>Acidobacteriota</taxon>
        <taxon>Terriglobia</taxon>
        <taxon>Terriglobales</taxon>
        <taxon>Candidatus Korobacteraceae</taxon>
        <taxon>Candidatus Korobacter</taxon>
    </lineage>
</organism>
<protein>
    <submittedName>
        <fullName evidence="5">Potassium channel protein</fullName>
    </submittedName>
</protein>
<dbReference type="SUPFAM" id="SSF116726">
    <property type="entry name" value="TrkA C-terminal domain-like"/>
    <property type="match status" value="1"/>
</dbReference>
<reference evidence="5" key="1">
    <citation type="submission" date="2020-07" db="EMBL/GenBank/DDBJ databases">
        <title>Huge and variable diversity of episymbiotic CPR bacteria and DPANN archaea in groundwater ecosystems.</title>
        <authorList>
            <person name="He C.Y."/>
            <person name="Keren R."/>
            <person name="Whittaker M."/>
            <person name="Farag I.F."/>
            <person name="Doudna J."/>
            <person name="Cate J.H.D."/>
            <person name="Banfield J.F."/>
        </authorList>
    </citation>
    <scope>NUCLEOTIDE SEQUENCE</scope>
    <source>
        <strain evidence="5">NC_groundwater_580_Pr5_B-0.1um_64_19</strain>
    </source>
</reference>
<dbReference type="InterPro" id="IPR006037">
    <property type="entry name" value="RCK_C"/>
</dbReference>
<feature type="domain" description="RCK N-terminal" evidence="3">
    <location>
        <begin position="114"/>
        <end position="230"/>
    </location>
</feature>
<evidence type="ECO:0000313" key="5">
    <source>
        <dbReference type="EMBL" id="MBI2678531.1"/>
    </source>
</evidence>
<keyword evidence="5" id="KW-0813">Transport</keyword>
<accession>A0A932A888</accession>
<evidence type="ECO:0000256" key="1">
    <source>
        <dbReference type="ARBA" id="ARBA00004651"/>
    </source>
</evidence>
<keyword evidence="5" id="KW-0406">Ion transport</keyword>
<dbReference type="PROSITE" id="PS51202">
    <property type="entry name" value="RCK_C"/>
    <property type="match status" value="1"/>
</dbReference>
<sequence length="342" mass="37478">MPLKPSLLRPLRNLKIVLTLLAGLAVAGTVGFRVIEGWPWLDCFYMVVTTFTTVGYMEIHPLSHAGRIFNLFVIMFGVGTVFLAIGSLTQALLEFELSKVFGQRRMERDIDKLAGHYIICGAGRVGRSVARELARKPAPFLVIETSEARTDALPEGWLLMRGDATLEKTLRAARIEHAEGLVAATTTDATNIYIVLTARGLNPKLRIIARASEEDAEKHLRTAGADSIISPYSFAGHRIAQQFLRPNVLDFLDLATLDPDVDLEIEEVQVSPRSTLAGVSIGDSRIHQQLGVIVLAIKREGQTMKFNPAAADRIEPNDFLIAIGESKSLRRLEQTAAAAAGR</sequence>
<dbReference type="GO" id="GO:0008324">
    <property type="term" value="F:monoatomic cation transmembrane transporter activity"/>
    <property type="evidence" value="ECO:0007669"/>
    <property type="project" value="InterPro"/>
</dbReference>
<dbReference type="Pfam" id="PF02254">
    <property type="entry name" value="TrkA_N"/>
    <property type="match status" value="1"/>
</dbReference>
<dbReference type="InterPro" id="IPR013099">
    <property type="entry name" value="K_chnl_dom"/>
</dbReference>
<dbReference type="Pfam" id="PF02080">
    <property type="entry name" value="TrkA_C"/>
    <property type="match status" value="1"/>
</dbReference>
<dbReference type="InterPro" id="IPR036721">
    <property type="entry name" value="RCK_C_sf"/>
</dbReference>
<evidence type="ECO:0000259" key="3">
    <source>
        <dbReference type="PROSITE" id="PS51201"/>
    </source>
</evidence>
<dbReference type="PANTHER" id="PTHR43833">
    <property type="entry name" value="POTASSIUM CHANNEL PROTEIN 2-RELATED-RELATED"/>
    <property type="match status" value="1"/>
</dbReference>
<proteinExistence type="predicted"/>
<name>A0A932A888_9BACT</name>
<dbReference type="AlphaFoldDB" id="A0A932A888"/>
<keyword evidence="5" id="KW-0407">Ion channel</keyword>
<dbReference type="InterPro" id="IPR036291">
    <property type="entry name" value="NAD(P)-bd_dom_sf"/>
</dbReference>
<dbReference type="Gene3D" id="1.10.287.70">
    <property type="match status" value="1"/>
</dbReference>
<evidence type="ECO:0000259" key="4">
    <source>
        <dbReference type="PROSITE" id="PS51202"/>
    </source>
</evidence>
<dbReference type="InterPro" id="IPR003148">
    <property type="entry name" value="RCK_N"/>
</dbReference>
<dbReference type="GO" id="GO:0005886">
    <property type="term" value="C:plasma membrane"/>
    <property type="evidence" value="ECO:0007669"/>
    <property type="project" value="UniProtKB-SubCell"/>
</dbReference>
<dbReference type="PANTHER" id="PTHR43833:SF9">
    <property type="entry name" value="POTASSIUM CHANNEL PROTEIN YUGO-RELATED"/>
    <property type="match status" value="1"/>
</dbReference>
<feature type="domain" description="RCK C-terminal" evidence="4">
    <location>
        <begin position="252"/>
        <end position="338"/>
    </location>
</feature>
<dbReference type="SUPFAM" id="SSF81324">
    <property type="entry name" value="Voltage-gated potassium channels"/>
    <property type="match status" value="1"/>
</dbReference>